<accession>A0ABR6CKR8</accession>
<comment type="caution">
    <text evidence="2">The sequence shown here is derived from an EMBL/GenBank/DDBJ whole genome shotgun (WGS) entry which is preliminary data.</text>
</comment>
<evidence type="ECO:0000256" key="1">
    <source>
        <dbReference type="SAM" id="MobiDB-lite"/>
    </source>
</evidence>
<protein>
    <recommendedName>
        <fullName evidence="4">Competence protein</fullName>
    </recommendedName>
</protein>
<sequence>MGKSSKSKRFVQQGKNTVSQHAERIPYHSTYAEAEEKRTQLMSEQSYGGL</sequence>
<organism evidence="2 3">
    <name type="scientific">Peribacillus huizhouensis</name>
    <dbReference type="NCBI Taxonomy" id="1501239"/>
    <lineage>
        <taxon>Bacteria</taxon>
        <taxon>Bacillati</taxon>
        <taxon>Bacillota</taxon>
        <taxon>Bacilli</taxon>
        <taxon>Bacillales</taxon>
        <taxon>Bacillaceae</taxon>
        <taxon>Peribacillus</taxon>
    </lineage>
</organism>
<reference evidence="2 3" key="1">
    <citation type="submission" date="2020-08" db="EMBL/GenBank/DDBJ databases">
        <title>Genomic Encyclopedia of Type Strains, Phase IV (KMG-IV): sequencing the most valuable type-strain genomes for metagenomic binning, comparative biology and taxonomic classification.</title>
        <authorList>
            <person name="Goeker M."/>
        </authorList>
    </citation>
    <scope>NUCLEOTIDE SEQUENCE [LARGE SCALE GENOMIC DNA]</scope>
    <source>
        <strain evidence="2 3">DSM 105481</strain>
    </source>
</reference>
<evidence type="ECO:0000313" key="2">
    <source>
        <dbReference type="EMBL" id="MBA9025213.1"/>
    </source>
</evidence>
<feature type="region of interest" description="Disordered" evidence="1">
    <location>
        <begin position="1"/>
        <end position="29"/>
    </location>
</feature>
<dbReference type="Proteomes" id="UP000626697">
    <property type="component" value="Unassembled WGS sequence"/>
</dbReference>
<evidence type="ECO:0000313" key="3">
    <source>
        <dbReference type="Proteomes" id="UP000626697"/>
    </source>
</evidence>
<evidence type="ECO:0008006" key="4">
    <source>
        <dbReference type="Google" id="ProtNLM"/>
    </source>
</evidence>
<dbReference type="EMBL" id="JACJHX010000001">
    <property type="protein sequence ID" value="MBA9025213.1"/>
    <property type="molecule type" value="Genomic_DNA"/>
</dbReference>
<gene>
    <name evidence="2" type="ORF">HNP81_000495</name>
</gene>
<keyword evidence="3" id="KW-1185">Reference proteome</keyword>
<dbReference type="RefSeq" id="WP_180320065.1">
    <property type="nucleotide sequence ID" value="NZ_JACJHX010000001.1"/>
</dbReference>
<name>A0ABR6CKR8_9BACI</name>
<proteinExistence type="predicted"/>